<evidence type="ECO:0000256" key="3">
    <source>
        <dbReference type="PROSITE-ProRule" id="PRU00023"/>
    </source>
</evidence>
<organism evidence="5">
    <name type="scientific">Alexandrium andersonii</name>
    <dbReference type="NCBI Taxonomy" id="327968"/>
    <lineage>
        <taxon>Eukaryota</taxon>
        <taxon>Sar</taxon>
        <taxon>Alveolata</taxon>
        <taxon>Dinophyceae</taxon>
        <taxon>Gonyaulacales</taxon>
        <taxon>Pyrocystaceae</taxon>
        <taxon>Alexandrium</taxon>
    </lineage>
</organism>
<keyword evidence="4" id="KW-0732">Signal</keyword>
<keyword evidence="2 3" id="KW-0040">ANK repeat</keyword>
<dbReference type="SUPFAM" id="SSF48403">
    <property type="entry name" value="Ankyrin repeat"/>
    <property type="match status" value="1"/>
</dbReference>
<feature type="repeat" description="ANK" evidence="3">
    <location>
        <begin position="1"/>
        <end position="33"/>
    </location>
</feature>
<feature type="signal peptide" evidence="4">
    <location>
        <begin position="1"/>
        <end position="30"/>
    </location>
</feature>
<dbReference type="AlphaFoldDB" id="A0A7S2AW84"/>
<accession>A0A7S2AW84</accession>
<dbReference type="Gene3D" id="1.25.40.20">
    <property type="entry name" value="Ankyrin repeat-containing domain"/>
    <property type="match status" value="2"/>
</dbReference>
<dbReference type="PROSITE" id="PS50088">
    <property type="entry name" value="ANK_REPEAT"/>
    <property type="match status" value="1"/>
</dbReference>
<evidence type="ECO:0000256" key="2">
    <source>
        <dbReference type="ARBA" id="ARBA00023043"/>
    </source>
</evidence>
<proteinExistence type="predicted"/>
<dbReference type="InterPro" id="IPR002110">
    <property type="entry name" value="Ankyrin_rpt"/>
</dbReference>
<dbReference type="InterPro" id="IPR036770">
    <property type="entry name" value="Ankyrin_rpt-contain_sf"/>
</dbReference>
<dbReference type="Pfam" id="PF00023">
    <property type="entry name" value="Ank"/>
    <property type="match status" value="1"/>
</dbReference>
<reference evidence="5" key="1">
    <citation type="submission" date="2021-01" db="EMBL/GenBank/DDBJ databases">
        <authorList>
            <person name="Corre E."/>
            <person name="Pelletier E."/>
            <person name="Niang G."/>
            <person name="Scheremetjew M."/>
            <person name="Finn R."/>
            <person name="Kale V."/>
            <person name="Holt S."/>
            <person name="Cochrane G."/>
            <person name="Meng A."/>
            <person name="Brown T."/>
            <person name="Cohen L."/>
        </authorList>
    </citation>
    <scope>NUCLEOTIDE SEQUENCE</scope>
    <source>
        <strain evidence="5">CCMP2222</strain>
    </source>
</reference>
<dbReference type="PANTHER" id="PTHR24198:SF194">
    <property type="entry name" value="INVERSIN-A"/>
    <property type="match status" value="1"/>
</dbReference>
<dbReference type="EMBL" id="HBGQ01014674">
    <property type="protein sequence ID" value="CAD9379187.1"/>
    <property type="molecule type" value="Transcribed_RNA"/>
</dbReference>
<evidence type="ECO:0000256" key="4">
    <source>
        <dbReference type="SAM" id="SignalP"/>
    </source>
</evidence>
<feature type="chain" id="PRO_5030867114" evidence="4">
    <location>
        <begin position="31"/>
        <end position="142"/>
    </location>
</feature>
<gene>
    <name evidence="5" type="ORF">AAND1436_LOCUS7285</name>
</gene>
<name>A0A7S2AW84_9DINO</name>
<dbReference type="PANTHER" id="PTHR24198">
    <property type="entry name" value="ANKYRIN REPEAT AND PROTEIN KINASE DOMAIN-CONTAINING PROTEIN"/>
    <property type="match status" value="1"/>
</dbReference>
<evidence type="ECO:0000313" key="5">
    <source>
        <dbReference type="EMBL" id="CAD9379187.1"/>
    </source>
</evidence>
<evidence type="ECO:0000256" key="1">
    <source>
        <dbReference type="ARBA" id="ARBA00022737"/>
    </source>
</evidence>
<protein>
    <submittedName>
        <fullName evidence="5">Uncharacterized protein</fullName>
    </submittedName>
</protein>
<sequence length="142" mass="14955">MEPPLCWAVRNGCSASVVALLLAHGADVEAADNEGQTPLSILASTQDGQRSGHQCSRAHDHFSDFRVPDALLGGLEIGDFGLPADVPAVLGFLARSLREERLSVAQALIEAGADPSSPSGGGMRPLDLAFSRGNEYMLQSWL</sequence>
<keyword evidence="1" id="KW-0677">Repeat</keyword>